<reference evidence="1 2" key="1">
    <citation type="submission" date="2021-06" db="EMBL/GenBank/DDBJ databases">
        <authorList>
            <person name="Kallberg Y."/>
            <person name="Tangrot J."/>
            <person name="Rosling A."/>
        </authorList>
    </citation>
    <scope>NUCLEOTIDE SEQUENCE [LARGE SCALE GENOMIC DNA]</scope>
    <source>
        <strain evidence="1 2">120-4 pot B 10/14</strain>
    </source>
</reference>
<keyword evidence="2" id="KW-1185">Reference proteome</keyword>
<proteinExistence type="predicted"/>
<dbReference type="EMBL" id="CAJVQB010003841">
    <property type="protein sequence ID" value="CAG8619361.1"/>
    <property type="molecule type" value="Genomic_DNA"/>
</dbReference>
<gene>
    <name evidence="1" type="ORF">GMARGA_LOCUS7762</name>
</gene>
<feature type="non-terminal residue" evidence="1">
    <location>
        <position position="1"/>
    </location>
</feature>
<dbReference type="Proteomes" id="UP000789901">
    <property type="component" value="Unassembled WGS sequence"/>
</dbReference>
<evidence type="ECO:0000313" key="2">
    <source>
        <dbReference type="Proteomes" id="UP000789901"/>
    </source>
</evidence>
<accession>A0ABN7UKI2</accession>
<comment type="caution">
    <text evidence="1">The sequence shown here is derived from an EMBL/GenBank/DDBJ whole genome shotgun (WGS) entry which is preliminary data.</text>
</comment>
<name>A0ABN7UKI2_GIGMA</name>
<organism evidence="1 2">
    <name type="scientific">Gigaspora margarita</name>
    <dbReference type="NCBI Taxonomy" id="4874"/>
    <lineage>
        <taxon>Eukaryota</taxon>
        <taxon>Fungi</taxon>
        <taxon>Fungi incertae sedis</taxon>
        <taxon>Mucoromycota</taxon>
        <taxon>Glomeromycotina</taxon>
        <taxon>Glomeromycetes</taxon>
        <taxon>Diversisporales</taxon>
        <taxon>Gigasporaceae</taxon>
        <taxon>Gigaspora</taxon>
    </lineage>
</organism>
<evidence type="ECO:0000313" key="1">
    <source>
        <dbReference type="EMBL" id="CAG8619361.1"/>
    </source>
</evidence>
<sequence length="188" mass="21699">AKILQTKSTNLHVIQENFQLSMIQESEVNIDPLLQLVTTKSQKQSRKSKFTYGEVLIEWRSKDPKLNTGIIWTSPMGNEINAFFYYSNRIRTFLSEFGNDNTIEHSEAKTEIEQNLQDINYLNLESIVNLNNNAFQDDKSDSKSKESQINLVTDLINKLEDSNTENIGDSLNMKVHMDDNFNEVCEKI</sequence>
<protein>
    <submittedName>
        <fullName evidence="1">18247_t:CDS:1</fullName>
    </submittedName>
</protein>